<dbReference type="InterPro" id="IPR043502">
    <property type="entry name" value="DNA/RNA_pol_sf"/>
</dbReference>
<feature type="compositionally biased region" description="Basic and acidic residues" evidence="1">
    <location>
        <begin position="162"/>
        <end position="176"/>
    </location>
</feature>
<evidence type="ECO:0000313" key="3">
    <source>
        <dbReference type="Proteomes" id="UP000186601"/>
    </source>
</evidence>
<reference evidence="2 3" key="1">
    <citation type="submission" date="2018-02" db="EMBL/GenBank/DDBJ databases">
        <title>Genome sequence of the basidiomycete white-rot fungus Phlebia centrifuga.</title>
        <authorList>
            <person name="Granchi Z."/>
            <person name="Peng M."/>
            <person name="de Vries R.P."/>
            <person name="Hilden K."/>
            <person name="Makela M.R."/>
            <person name="Grigoriev I."/>
            <person name="Riley R."/>
        </authorList>
    </citation>
    <scope>NUCLEOTIDE SEQUENCE [LARGE SCALE GENOMIC DNA]</scope>
    <source>
        <strain evidence="2 3">FBCC195</strain>
    </source>
</reference>
<evidence type="ECO:0000313" key="2">
    <source>
        <dbReference type="EMBL" id="PSS34053.1"/>
    </source>
</evidence>
<evidence type="ECO:0008006" key="4">
    <source>
        <dbReference type="Google" id="ProtNLM"/>
    </source>
</evidence>
<gene>
    <name evidence="2" type="ORF">PHLCEN_2v1898</name>
</gene>
<keyword evidence="3" id="KW-1185">Reference proteome</keyword>
<protein>
    <recommendedName>
        <fullName evidence="4">Reverse transcriptase/retrotransposon-derived protein RNase H-like domain-containing protein</fullName>
    </recommendedName>
</protein>
<sequence length="283" mass="32515">MLTKNFAKWAHHLVKLTRKDAPFDWGPKQITAQEVIRAIDYTSDSPVILAINTSYLAVGYYLCQADPVKLKTRYYNRFGSLTLNKREARFSQPKLEIYYRAMRALKLYIIGIWNLVVEVDAKYIKGMLKNLDILPGASINQRILAILTFHFKLVHVPGKFHRPDGLSRRPKQPGDPDKEEDEEEFQDWIDKMYVFPQMLMRPTLGVASSGQIYKVFEYTTTNKERGRTEEDLTTSPNLGPVEAAHTKEGQTTLLYEKIPRSDKAKDFDCLYPAGSQTYSVPKA</sequence>
<dbReference type="OrthoDB" id="3037028at2759"/>
<evidence type="ECO:0000256" key="1">
    <source>
        <dbReference type="SAM" id="MobiDB-lite"/>
    </source>
</evidence>
<dbReference type="EMBL" id="MLYV02000161">
    <property type="protein sequence ID" value="PSS34053.1"/>
    <property type="molecule type" value="Genomic_DNA"/>
</dbReference>
<dbReference type="SUPFAM" id="SSF56672">
    <property type="entry name" value="DNA/RNA polymerases"/>
    <property type="match status" value="1"/>
</dbReference>
<name>A0A2R6RVL1_9APHY</name>
<organism evidence="2 3">
    <name type="scientific">Hermanssonia centrifuga</name>
    <dbReference type="NCBI Taxonomy" id="98765"/>
    <lineage>
        <taxon>Eukaryota</taxon>
        <taxon>Fungi</taxon>
        <taxon>Dikarya</taxon>
        <taxon>Basidiomycota</taxon>
        <taxon>Agaricomycotina</taxon>
        <taxon>Agaricomycetes</taxon>
        <taxon>Polyporales</taxon>
        <taxon>Meruliaceae</taxon>
        <taxon>Hermanssonia</taxon>
    </lineage>
</organism>
<proteinExistence type="predicted"/>
<accession>A0A2R6RVL1</accession>
<dbReference type="STRING" id="98765.A0A2R6RVL1"/>
<comment type="caution">
    <text evidence="2">The sequence shown here is derived from an EMBL/GenBank/DDBJ whole genome shotgun (WGS) entry which is preliminary data.</text>
</comment>
<feature type="region of interest" description="Disordered" evidence="1">
    <location>
        <begin position="162"/>
        <end position="182"/>
    </location>
</feature>
<dbReference type="AlphaFoldDB" id="A0A2R6RVL1"/>
<dbReference type="Proteomes" id="UP000186601">
    <property type="component" value="Unassembled WGS sequence"/>
</dbReference>